<dbReference type="Proteomes" id="UP000245942">
    <property type="component" value="Unassembled WGS sequence"/>
</dbReference>
<dbReference type="GO" id="GO:0005524">
    <property type="term" value="F:ATP binding"/>
    <property type="evidence" value="ECO:0007669"/>
    <property type="project" value="UniProtKB-KW"/>
</dbReference>
<evidence type="ECO:0000313" key="7">
    <source>
        <dbReference type="EMBL" id="PWN21849.1"/>
    </source>
</evidence>
<feature type="region of interest" description="Disordered" evidence="6">
    <location>
        <begin position="1"/>
        <end position="24"/>
    </location>
</feature>
<dbReference type="STRING" id="1684307.A0A316U9L7"/>
<name>A0A316U9L7_9BASI</name>
<feature type="compositionally biased region" description="Low complexity" evidence="6">
    <location>
        <begin position="623"/>
        <end position="637"/>
    </location>
</feature>
<sequence>MATTQPRYSSSAKRPSKGAPKSSAASSRRLPLLATLLLALCFIVSPVLSLGIISFDYGADSLKTALIKPGMTPDVVLTRDSKRKLSSVVAWKMADRSFGTDASNLATRYPGDSFPDLKLLLGRSADEQDQQLRDRYTALLGSQLVSTDRGTIAATRATDYTKDGSGPDTHTVEEMVAMQLSHARMLAEETAGEKVKVTYPGTIGSYGGLETVVTVPTFWTAAERQAIFDAATLAGFRPRLVSDAAAAATSLALTRNFATPELHLLYDSGHSATRASLVRFSTKSFPTEDLFGTSMKEHTFIEVLSTGWSREAGGLALDEILREILVEKYKESKKSDDVAKNARAMAKLLASASKAKHVLSANQDARVSIEGLIGDVDFRATVTREEFEAAVEAKGLGGSFSSPISDALTRGEAKLSDLTSVIFIGGNTRVPLVQKSVAQAGVPASLVAQNLNADEAMALGAGFYGASFNPQLKMKPVRVADINPYSVVLTDSEGTEDQLWKGSPETLEQEYKHRYYEGVYTDFGFEIGYGAEAAAEGKLDTFGRPLYRAEVEEIDTTLSALKAAGDLNKVETSVNVTFVQRPLGTVVVQSAWLIVKPKKGGGVVGALRSFFSAKSDKEDDTAAADSNSDSATNDTAAAAVNETTPSAETADLLHDKHIRLTVQTIPQGSVKPMSGAAQKVSQDKLYLADATARRKLQREEYRNKLEAYVYRMRELASGGDKTFEESSTSAERSKIESASSETSEWLSSGGGESDRTTVEDLKKRLSSLEQLVTPIEGRMVEARGRSGAAKRMQRALDLTEEFLTEANTNLTAAITEGTSSRYSRTDLDSLQSSLKGDKDWFTKVSKEQEKKKREEEPAWKVDEAEKRARKLLDKVTKLKKRRIPKTRPSSSSASSNAASASGSKSSSAGEGKKSVAATEEETLKHEEL</sequence>
<dbReference type="Gene3D" id="3.30.30.30">
    <property type="match status" value="1"/>
</dbReference>
<keyword evidence="4" id="KW-0067">ATP-binding</keyword>
<organism evidence="7 8">
    <name type="scientific">Pseudomicrostroma glucosiphilum</name>
    <dbReference type="NCBI Taxonomy" id="1684307"/>
    <lineage>
        <taxon>Eukaryota</taxon>
        <taxon>Fungi</taxon>
        <taxon>Dikarya</taxon>
        <taxon>Basidiomycota</taxon>
        <taxon>Ustilaginomycotina</taxon>
        <taxon>Exobasidiomycetes</taxon>
        <taxon>Microstromatales</taxon>
        <taxon>Microstromatales incertae sedis</taxon>
        <taxon>Pseudomicrostroma</taxon>
    </lineage>
</organism>
<dbReference type="GO" id="GO:0034663">
    <property type="term" value="C:endoplasmic reticulum chaperone complex"/>
    <property type="evidence" value="ECO:0007669"/>
    <property type="project" value="TreeGrafter"/>
</dbReference>
<dbReference type="GO" id="GO:0005788">
    <property type="term" value="C:endoplasmic reticulum lumen"/>
    <property type="evidence" value="ECO:0007669"/>
    <property type="project" value="UniProtKB-SubCell"/>
</dbReference>
<protein>
    <submittedName>
        <fullName evidence="7">Actin-like ATPase domain-containing protein</fullName>
    </submittedName>
</protein>
<feature type="compositionally biased region" description="Basic and acidic residues" evidence="6">
    <location>
        <begin position="846"/>
        <end position="876"/>
    </location>
</feature>
<feature type="compositionally biased region" description="Low complexity" evidence="6">
    <location>
        <begin position="9"/>
        <end position="24"/>
    </location>
</feature>
<feature type="region of interest" description="Disordered" evidence="6">
    <location>
        <begin position="846"/>
        <end position="928"/>
    </location>
</feature>
<dbReference type="PANTHER" id="PTHR45639:SF3">
    <property type="entry name" value="HYPOXIA UP-REGULATED PROTEIN 1"/>
    <property type="match status" value="1"/>
</dbReference>
<keyword evidence="5" id="KW-0143">Chaperone</keyword>
<dbReference type="InterPro" id="IPR013126">
    <property type="entry name" value="Hsp_70_fam"/>
</dbReference>
<dbReference type="Gene3D" id="3.90.640.10">
    <property type="entry name" value="Actin, Chain A, domain 4"/>
    <property type="match status" value="1"/>
</dbReference>
<dbReference type="Gene3D" id="3.30.420.40">
    <property type="match status" value="2"/>
</dbReference>
<dbReference type="SUPFAM" id="SSF53067">
    <property type="entry name" value="Actin-like ATPase domain"/>
    <property type="match status" value="2"/>
</dbReference>
<dbReference type="FunFam" id="3.90.640.10:FF:000004">
    <property type="entry name" value="Heat shock 70 kDa protein 4"/>
    <property type="match status" value="1"/>
</dbReference>
<dbReference type="Gene3D" id="1.20.1270.10">
    <property type="match status" value="1"/>
</dbReference>
<dbReference type="RefSeq" id="XP_025349009.1">
    <property type="nucleotide sequence ID" value="XM_025492102.1"/>
</dbReference>
<keyword evidence="8" id="KW-1185">Reference proteome</keyword>
<accession>A0A316U9L7</accession>
<keyword evidence="2" id="KW-0732">Signal</keyword>
<evidence type="ECO:0000256" key="4">
    <source>
        <dbReference type="ARBA" id="ARBA00022840"/>
    </source>
</evidence>
<dbReference type="SUPFAM" id="SSF100934">
    <property type="entry name" value="Heat shock protein 70kD (HSP70), C-terminal subdomain"/>
    <property type="match status" value="1"/>
</dbReference>
<dbReference type="GO" id="GO:0140662">
    <property type="term" value="F:ATP-dependent protein folding chaperone"/>
    <property type="evidence" value="ECO:0007669"/>
    <property type="project" value="InterPro"/>
</dbReference>
<dbReference type="Pfam" id="PF00012">
    <property type="entry name" value="HSP70"/>
    <property type="match status" value="1"/>
</dbReference>
<feature type="region of interest" description="Disordered" evidence="6">
    <location>
        <begin position="618"/>
        <end position="637"/>
    </location>
</feature>
<feature type="region of interest" description="Disordered" evidence="6">
    <location>
        <begin position="718"/>
        <end position="759"/>
    </location>
</feature>
<dbReference type="InterPro" id="IPR043129">
    <property type="entry name" value="ATPase_NBD"/>
</dbReference>
<reference evidence="7 8" key="1">
    <citation type="journal article" date="2018" name="Mol. Biol. Evol.">
        <title>Broad Genomic Sampling Reveals a Smut Pathogenic Ancestry of the Fungal Clade Ustilaginomycotina.</title>
        <authorList>
            <person name="Kijpornyongpan T."/>
            <person name="Mondo S.J."/>
            <person name="Barry K."/>
            <person name="Sandor L."/>
            <person name="Lee J."/>
            <person name="Lipzen A."/>
            <person name="Pangilinan J."/>
            <person name="LaButti K."/>
            <person name="Hainaut M."/>
            <person name="Henrissat B."/>
            <person name="Grigoriev I.V."/>
            <person name="Spatafora J.W."/>
            <person name="Aime M.C."/>
        </authorList>
    </citation>
    <scope>NUCLEOTIDE SEQUENCE [LARGE SCALE GENOMIC DNA]</scope>
    <source>
        <strain evidence="7 8">MCA 4718</strain>
    </source>
</reference>
<dbReference type="PROSITE" id="PS01036">
    <property type="entry name" value="HSP70_3"/>
    <property type="match status" value="1"/>
</dbReference>
<feature type="compositionally biased region" description="Low complexity" evidence="6">
    <location>
        <begin position="736"/>
        <end position="747"/>
    </location>
</feature>
<dbReference type="PRINTS" id="PR00301">
    <property type="entry name" value="HEATSHOCK70"/>
</dbReference>
<evidence type="ECO:0000256" key="1">
    <source>
        <dbReference type="ARBA" id="ARBA00004319"/>
    </source>
</evidence>
<evidence type="ECO:0000256" key="3">
    <source>
        <dbReference type="ARBA" id="ARBA00022741"/>
    </source>
</evidence>
<evidence type="ECO:0000256" key="6">
    <source>
        <dbReference type="SAM" id="MobiDB-lite"/>
    </source>
</evidence>
<proteinExistence type="predicted"/>
<dbReference type="GeneID" id="37013836"/>
<gene>
    <name evidence="7" type="ORF">BCV69DRAFT_281763</name>
</gene>
<keyword evidence="3" id="KW-0547">Nucleotide-binding</keyword>
<dbReference type="InterPro" id="IPR029048">
    <property type="entry name" value="HSP70_C_sf"/>
</dbReference>
<dbReference type="EMBL" id="KZ819324">
    <property type="protein sequence ID" value="PWN21849.1"/>
    <property type="molecule type" value="Genomic_DNA"/>
</dbReference>
<feature type="compositionally biased region" description="Low complexity" evidence="6">
    <location>
        <begin position="889"/>
        <end position="917"/>
    </location>
</feature>
<dbReference type="InterPro" id="IPR018181">
    <property type="entry name" value="Heat_shock_70_CS"/>
</dbReference>
<dbReference type="PANTHER" id="PTHR45639">
    <property type="entry name" value="HSC70CB, ISOFORM G-RELATED"/>
    <property type="match status" value="1"/>
</dbReference>
<evidence type="ECO:0000256" key="5">
    <source>
        <dbReference type="ARBA" id="ARBA00023186"/>
    </source>
</evidence>
<dbReference type="CDD" id="cd10230">
    <property type="entry name" value="ASKHA_NBD_HSP70_HYOU1"/>
    <property type="match status" value="1"/>
</dbReference>
<evidence type="ECO:0000313" key="8">
    <source>
        <dbReference type="Proteomes" id="UP000245942"/>
    </source>
</evidence>
<dbReference type="GO" id="GO:0030968">
    <property type="term" value="P:endoplasmic reticulum unfolded protein response"/>
    <property type="evidence" value="ECO:0007669"/>
    <property type="project" value="TreeGrafter"/>
</dbReference>
<evidence type="ECO:0000256" key="2">
    <source>
        <dbReference type="ARBA" id="ARBA00022729"/>
    </source>
</evidence>
<comment type="subcellular location">
    <subcellularLocation>
        <location evidence="1">Endoplasmic reticulum lumen</location>
    </subcellularLocation>
</comment>
<dbReference type="OrthoDB" id="10262720at2759"/>
<dbReference type="AlphaFoldDB" id="A0A316U9L7"/>